<dbReference type="EMBL" id="BPLR01002484">
    <property type="protein sequence ID" value="GIX74208.1"/>
    <property type="molecule type" value="Genomic_DNA"/>
</dbReference>
<feature type="region of interest" description="Disordered" evidence="1">
    <location>
        <begin position="1"/>
        <end position="31"/>
    </location>
</feature>
<comment type="caution">
    <text evidence="2">The sequence shown here is derived from an EMBL/GenBank/DDBJ whole genome shotgun (WGS) entry which is preliminary data.</text>
</comment>
<evidence type="ECO:0000313" key="3">
    <source>
        <dbReference type="Proteomes" id="UP001054945"/>
    </source>
</evidence>
<proteinExistence type="predicted"/>
<organism evidence="2 3">
    <name type="scientific">Caerostris extrusa</name>
    <name type="common">Bark spider</name>
    <name type="synonym">Caerostris bankana</name>
    <dbReference type="NCBI Taxonomy" id="172846"/>
    <lineage>
        <taxon>Eukaryota</taxon>
        <taxon>Metazoa</taxon>
        <taxon>Ecdysozoa</taxon>
        <taxon>Arthropoda</taxon>
        <taxon>Chelicerata</taxon>
        <taxon>Arachnida</taxon>
        <taxon>Araneae</taxon>
        <taxon>Araneomorphae</taxon>
        <taxon>Entelegynae</taxon>
        <taxon>Araneoidea</taxon>
        <taxon>Araneidae</taxon>
        <taxon>Caerostris</taxon>
    </lineage>
</organism>
<evidence type="ECO:0000256" key="1">
    <source>
        <dbReference type="SAM" id="MobiDB-lite"/>
    </source>
</evidence>
<gene>
    <name evidence="2" type="ORF">CEXT_161641</name>
</gene>
<sequence>MNTVSPLAVGKSLNASSPPHGPPSETEKKGRNYRIFESNGKVLPYFCSHTWNELTYIHPLLQMALFIEMASYIVKRMLKYNGKSLHSKAKTGVLLFYPDSIQMYFDDS</sequence>
<accession>A0AAV4MQX4</accession>
<evidence type="ECO:0000313" key="2">
    <source>
        <dbReference type="EMBL" id="GIX74208.1"/>
    </source>
</evidence>
<reference evidence="2 3" key="1">
    <citation type="submission" date="2021-06" db="EMBL/GenBank/DDBJ databases">
        <title>Caerostris extrusa draft genome.</title>
        <authorList>
            <person name="Kono N."/>
            <person name="Arakawa K."/>
        </authorList>
    </citation>
    <scope>NUCLEOTIDE SEQUENCE [LARGE SCALE GENOMIC DNA]</scope>
</reference>
<dbReference type="Proteomes" id="UP001054945">
    <property type="component" value="Unassembled WGS sequence"/>
</dbReference>
<protein>
    <submittedName>
        <fullName evidence="2">Uncharacterized protein</fullName>
    </submittedName>
</protein>
<keyword evidence="3" id="KW-1185">Reference proteome</keyword>
<dbReference type="AlphaFoldDB" id="A0AAV4MQX4"/>
<name>A0AAV4MQX4_CAEEX</name>